<dbReference type="PANTHER" id="PTHR30146">
    <property type="entry name" value="LACI-RELATED TRANSCRIPTIONAL REPRESSOR"/>
    <property type="match status" value="1"/>
</dbReference>
<proteinExistence type="predicted"/>
<gene>
    <name evidence="6" type="ORF">AW736_23695</name>
</gene>
<evidence type="ECO:0000259" key="5">
    <source>
        <dbReference type="PROSITE" id="PS50932"/>
    </source>
</evidence>
<keyword evidence="1" id="KW-0678">Repressor</keyword>
<dbReference type="SUPFAM" id="SSF47413">
    <property type="entry name" value="lambda repressor-like DNA-binding domains"/>
    <property type="match status" value="1"/>
</dbReference>
<keyword evidence="2" id="KW-0805">Transcription regulation</keyword>
<dbReference type="STRING" id="1184151.AW736_23695"/>
<protein>
    <submittedName>
        <fullName evidence="6">LacI family transcriptional regulator</fullName>
    </submittedName>
</protein>
<evidence type="ECO:0000256" key="3">
    <source>
        <dbReference type="ARBA" id="ARBA00023125"/>
    </source>
</evidence>
<keyword evidence="3" id="KW-0238">DNA-binding</keyword>
<dbReference type="GO" id="GO:0000976">
    <property type="term" value="F:transcription cis-regulatory region binding"/>
    <property type="evidence" value="ECO:0007669"/>
    <property type="project" value="TreeGrafter"/>
</dbReference>
<dbReference type="InterPro" id="IPR010982">
    <property type="entry name" value="Lambda_DNA-bd_dom_sf"/>
</dbReference>
<dbReference type="SMART" id="SM00354">
    <property type="entry name" value="HTH_LACI"/>
    <property type="match status" value="1"/>
</dbReference>
<dbReference type="InterPro" id="IPR000843">
    <property type="entry name" value="HTH_LacI"/>
</dbReference>
<dbReference type="AlphaFoldDB" id="A0A178IB52"/>
<dbReference type="Gene3D" id="3.40.50.2300">
    <property type="match status" value="2"/>
</dbReference>
<dbReference type="PROSITE" id="PS00356">
    <property type="entry name" value="HTH_LACI_1"/>
    <property type="match status" value="1"/>
</dbReference>
<dbReference type="RefSeq" id="WP_068772777.1">
    <property type="nucleotide sequence ID" value="NZ_CP109796.1"/>
</dbReference>
<accession>A0A178IB52</accession>
<evidence type="ECO:0000313" key="6">
    <source>
        <dbReference type="EMBL" id="OAM87263.1"/>
    </source>
</evidence>
<dbReference type="CDD" id="cd01392">
    <property type="entry name" value="HTH_LacI"/>
    <property type="match status" value="1"/>
</dbReference>
<evidence type="ECO:0000256" key="2">
    <source>
        <dbReference type="ARBA" id="ARBA00023015"/>
    </source>
</evidence>
<keyword evidence="4" id="KW-0804">Transcription</keyword>
<dbReference type="InterPro" id="IPR028082">
    <property type="entry name" value="Peripla_BP_I"/>
</dbReference>
<comment type="caution">
    <text evidence="6">The sequence shown here is derived from an EMBL/GenBank/DDBJ whole genome shotgun (WGS) entry which is preliminary data.</text>
</comment>
<dbReference type="Proteomes" id="UP000078486">
    <property type="component" value="Unassembled WGS sequence"/>
</dbReference>
<dbReference type="PANTHER" id="PTHR30146:SF148">
    <property type="entry name" value="HTH-TYPE TRANSCRIPTIONAL REPRESSOR PURR-RELATED"/>
    <property type="match status" value="1"/>
</dbReference>
<sequence>MKTVSLKDIADRTGVSRMTVSCALRNSPRVRKETAERIRAVAKQLGYAPDPKLAAAMTGVRNAKRKTLEPIAWLNANQNARAYHDYTWLAPYRLGAAERCAELGYKLDEFWMRDPGMTDRRMSSILVARGIRGVVLCPAVLPEITHLRLDWKHFASVSFETAVLIPRVHRVAPDYHYNILLALKMLRRLGYRRIGLFLHRQEERRSHHTYLASFRYFQSGIPAAEHVTPLVYDPFDKAALFKWLDEVGPDVVLGHHSKLVAWMEESGRRVPEDIGVAHLSLDGDCEDWAGIWQHKHRIGAQTVELLVSMIQNSRFGLPDIAYETNIPGEWRHGKTLRRRDVIITKLKRKTARARAR</sequence>
<dbReference type="GO" id="GO:0003700">
    <property type="term" value="F:DNA-binding transcription factor activity"/>
    <property type="evidence" value="ECO:0007669"/>
    <property type="project" value="TreeGrafter"/>
</dbReference>
<dbReference type="SUPFAM" id="SSF53822">
    <property type="entry name" value="Periplasmic binding protein-like I"/>
    <property type="match status" value="1"/>
</dbReference>
<evidence type="ECO:0000256" key="4">
    <source>
        <dbReference type="ARBA" id="ARBA00023163"/>
    </source>
</evidence>
<evidence type="ECO:0000313" key="7">
    <source>
        <dbReference type="Proteomes" id="UP000078486"/>
    </source>
</evidence>
<reference evidence="6 7" key="1">
    <citation type="submission" date="2016-01" db="EMBL/GenBank/DDBJ databases">
        <title>High potential of lignocellulose degradation of a new Verrucomicrobia species.</title>
        <authorList>
            <person name="Wang Y."/>
            <person name="Shi Y."/>
            <person name="Qiu Z."/>
            <person name="Liu S."/>
            <person name="Yang H."/>
        </authorList>
    </citation>
    <scope>NUCLEOTIDE SEQUENCE [LARGE SCALE GENOMIC DNA]</scope>
    <source>
        <strain evidence="6 7">TSB47</strain>
    </source>
</reference>
<dbReference type="PROSITE" id="PS50932">
    <property type="entry name" value="HTH_LACI_2"/>
    <property type="match status" value="1"/>
</dbReference>
<dbReference type="Gene3D" id="1.10.260.40">
    <property type="entry name" value="lambda repressor-like DNA-binding domains"/>
    <property type="match status" value="1"/>
</dbReference>
<organism evidence="6 7">
    <name type="scientific">Termitidicoccus mucosus</name>
    <dbReference type="NCBI Taxonomy" id="1184151"/>
    <lineage>
        <taxon>Bacteria</taxon>
        <taxon>Pseudomonadati</taxon>
        <taxon>Verrucomicrobiota</taxon>
        <taxon>Opitutia</taxon>
        <taxon>Opitutales</taxon>
        <taxon>Opitutaceae</taxon>
        <taxon>Termitidicoccus</taxon>
    </lineage>
</organism>
<keyword evidence="7" id="KW-1185">Reference proteome</keyword>
<name>A0A178IB52_9BACT</name>
<dbReference type="EMBL" id="LRRQ01000175">
    <property type="protein sequence ID" value="OAM87263.1"/>
    <property type="molecule type" value="Genomic_DNA"/>
</dbReference>
<evidence type="ECO:0000256" key="1">
    <source>
        <dbReference type="ARBA" id="ARBA00022491"/>
    </source>
</evidence>
<dbReference type="Pfam" id="PF00356">
    <property type="entry name" value="LacI"/>
    <property type="match status" value="1"/>
</dbReference>
<dbReference type="OrthoDB" id="156657at2"/>
<feature type="domain" description="HTH lacI-type" evidence="5">
    <location>
        <begin position="4"/>
        <end position="58"/>
    </location>
</feature>